<dbReference type="AlphaFoldDB" id="A0A5P2G7G2"/>
<dbReference type="EMBL" id="CP044016">
    <property type="protein sequence ID" value="QES90638.1"/>
    <property type="molecule type" value="Genomic_DNA"/>
</dbReference>
<sequence length="315" mass="34999">MQVFYNIKSSFKKIVYILGFACVTLASSCKEKEKPTVDNRDSPLKGTIKISVDESFKPVIEQELEMYHVTYPNSNIIAEYKSEADCLKDLAGDSTRIIVIGRGLDTSEIRYYKEQLDYVPKYQVEAFDALTLITNVQSHDSAFTFAQLKSLLEDKKPSNNMVVVDGENATSTVTYLMDSILHGKEFGINVKGAGNSPAVLDIVATNPNAIGFVGSSWIGNFKDPKQEAYLKKIRPAMIECKICGKGVFAKPAQASISSMQYPLFRPVYAIVKENYLGLGSGFYNFLSSERGQLIFSRALLVPAQMAFNIQKVNLK</sequence>
<dbReference type="InterPro" id="IPR024370">
    <property type="entry name" value="PBP_domain"/>
</dbReference>
<protein>
    <submittedName>
        <fullName evidence="3">Phosphate ABC transporter substrate-binding protein, PhoT family</fullName>
    </submittedName>
</protein>
<feature type="domain" description="PBP" evidence="2">
    <location>
        <begin position="42"/>
        <end position="289"/>
    </location>
</feature>
<dbReference type="Proteomes" id="UP000292424">
    <property type="component" value="Chromosome"/>
</dbReference>
<name>A0A5P2G7G2_9BACT</name>
<evidence type="ECO:0000256" key="1">
    <source>
        <dbReference type="ARBA" id="ARBA00022729"/>
    </source>
</evidence>
<dbReference type="RefSeq" id="WP_131331624.1">
    <property type="nucleotide sequence ID" value="NZ_CP044016.1"/>
</dbReference>
<accession>A0A5P2G7G2</accession>
<evidence type="ECO:0000313" key="3">
    <source>
        <dbReference type="EMBL" id="QES90638.1"/>
    </source>
</evidence>
<proteinExistence type="predicted"/>
<dbReference type="KEGG" id="arac:E0W69_018915"/>
<evidence type="ECO:0000313" key="4">
    <source>
        <dbReference type="Proteomes" id="UP000292424"/>
    </source>
</evidence>
<dbReference type="InterPro" id="IPR050811">
    <property type="entry name" value="Phosphate_ABC_transporter"/>
</dbReference>
<evidence type="ECO:0000259" key="2">
    <source>
        <dbReference type="Pfam" id="PF12849"/>
    </source>
</evidence>
<dbReference type="Pfam" id="PF12849">
    <property type="entry name" value="PBP_like_2"/>
    <property type="match status" value="1"/>
</dbReference>
<dbReference type="Gene3D" id="3.40.190.10">
    <property type="entry name" value="Periplasmic binding protein-like II"/>
    <property type="match status" value="2"/>
</dbReference>
<organism evidence="3 4">
    <name type="scientific">Rhizosphaericola mali</name>
    <dbReference type="NCBI Taxonomy" id="2545455"/>
    <lineage>
        <taxon>Bacteria</taxon>
        <taxon>Pseudomonadati</taxon>
        <taxon>Bacteroidota</taxon>
        <taxon>Chitinophagia</taxon>
        <taxon>Chitinophagales</taxon>
        <taxon>Chitinophagaceae</taxon>
        <taxon>Rhizosphaericola</taxon>
    </lineage>
</organism>
<keyword evidence="1" id="KW-0732">Signal</keyword>
<reference evidence="3 4" key="1">
    <citation type="submission" date="2019-09" db="EMBL/GenBank/DDBJ databases">
        <title>Complete genome sequence of Arachidicoccus sp. B3-10 isolated from apple orchard soil.</title>
        <authorList>
            <person name="Kim H.S."/>
            <person name="Han K.-I."/>
            <person name="Suh M.K."/>
            <person name="Lee K.C."/>
            <person name="Eom M.K."/>
            <person name="Kim J.-S."/>
            <person name="Kang S.W."/>
            <person name="Sin Y."/>
            <person name="Lee J.-S."/>
        </authorList>
    </citation>
    <scope>NUCLEOTIDE SEQUENCE [LARGE SCALE GENOMIC DNA]</scope>
    <source>
        <strain evidence="3 4">B3-10</strain>
    </source>
</reference>
<keyword evidence="4" id="KW-1185">Reference proteome</keyword>
<gene>
    <name evidence="3" type="ORF">E0W69_018915</name>
</gene>
<dbReference type="SUPFAM" id="SSF53850">
    <property type="entry name" value="Periplasmic binding protein-like II"/>
    <property type="match status" value="1"/>
</dbReference>
<dbReference type="PANTHER" id="PTHR30570:SF1">
    <property type="entry name" value="PHOSPHATE-BINDING PROTEIN PSTS"/>
    <property type="match status" value="1"/>
</dbReference>
<dbReference type="OrthoDB" id="1450880at2"/>
<dbReference type="PANTHER" id="PTHR30570">
    <property type="entry name" value="PERIPLASMIC PHOSPHATE BINDING COMPONENT OF PHOSPHATE ABC TRANSPORTER"/>
    <property type="match status" value="1"/>
</dbReference>